<reference evidence="1" key="1">
    <citation type="submission" date="2023-03" db="UniProtKB">
        <authorList>
            <consortium name="EnsemblPlants"/>
        </authorList>
    </citation>
    <scope>IDENTIFICATION</scope>
</reference>
<dbReference type="EnsemblPlants" id="MELO3C034873.2.1">
    <property type="protein sequence ID" value="MELO3C034873.2.1"/>
    <property type="gene ID" value="MELO3C034873.2"/>
</dbReference>
<proteinExistence type="predicted"/>
<sequence length="75" mass="8608">MDFFRPHVLKKRFIRSINTNGLLSANSTLPILVLHMQVEIEGEVESVYGLEDLLNNPYNFDGLEVEEPLEFKDGD</sequence>
<organism evidence="1">
    <name type="scientific">Cucumis melo</name>
    <name type="common">Muskmelon</name>
    <dbReference type="NCBI Taxonomy" id="3656"/>
    <lineage>
        <taxon>Eukaryota</taxon>
        <taxon>Viridiplantae</taxon>
        <taxon>Streptophyta</taxon>
        <taxon>Embryophyta</taxon>
        <taxon>Tracheophyta</taxon>
        <taxon>Spermatophyta</taxon>
        <taxon>Magnoliopsida</taxon>
        <taxon>eudicotyledons</taxon>
        <taxon>Gunneridae</taxon>
        <taxon>Pentapetalae</taxon>
        <taxon>rosids</taxon>
        <taxon>fabids</taxon>
        <taxon>Cucurbitales</taxon>
        <taxon>Cucurbitaceae</taxon>
        <taxon>Benincaseae</taxon>
        <taxon>Cucumis</taxon>
    </lineage>
</organism>
<evidence type="ECO:0000313" key="1">
    <source>
        <dbReference type="EnsemblPlants" id="MELO3C034873.2.1"/>
    </source>
</evidence>
<dbReference type="Gramene" id="MELO3C034873.2.1">
    <property type="protein sequence ID" value="MELO3C034873.2.1"/>
    <property type="gene ID" value="MELO3C034873.2"/>
</dbReference>
<accession>A0A9I9EJW2</accession>
<protein>
    <submittedName>
        <fullName evidence="1">Uncharacterized protein</fullName>
    </submittedName>
</protein>
<name>A0A9I9EJW2_CUCME</name>
<dbReference type="AlphaFoldDB" id="A0A9I9EJW2"/>